<proteinExistence type="predicted"/>
<protein>
    <submittedName>
        <fullName evidence="1">Uncharacterized protein</fullName>
    </submittedName>
</protein>
<dbReference type="Proteomes" id="UP001160148">
    <property type="component" value="Unassembled WGS sequence"/>
</dbReference>
<reference evidence="1 2" key="1">
    <citation type="submission" date="2023-01" db="EMBL/GenBank/DDBJ databases">
        <authorList>
            <person name="Whitehead M."/>
        </authorList>
    </citation>
    <scope>NUCLEOTIDE SEQUENCE [LARGE SCALE GENOMIC DNA]</scope>
</reference>
<accession>A0AAV0WRL7</accession>
<dbReference type="EMBL" id="CARXXK010000002">
    <property type="protein sequence ID" value="CAI6358121.1"/>
    <property type="molecule type" value="Genomic_DNA"/>
</dbReference>
<sequence>MRTTTSSSKFVLTKSAFNGLCKEYLKKTLMLLKEQNEMEVKGSVFSLESIDIIIFNVNVYKPFGGSSYLPLPAFIERKKATINARNFDEKCFKYTMLAKLVNPVHAERIGSNYVEVENRYDFKNINSPASLNDVVKFEKTNKVSVNIYYSLKNGELKYKNNVKKIQKE</sequence>
<gene>
    <name evidence="1" type="ORF">MEUPH1_LOCUS13673</name>
</gene>
<organism evidence="1 2">
    <name type="scientific">Macrosiphum euphorbiae</name>
    <name type="common">potato aphid</name>
    <dbReference type="NCBI Taxonomy" id="13131"/>
    <lineage>
        <taxon>Eukaryota</taxon>
        <taxon>Metazoa</taxon>
        <taxon>Ecdysozoa</taxon>
        <taxon>Arthropoda</taxon>
        <taxon>Hexapoda</taxon>
        <taxon>Insecta</taxon>
        <taxon>Pterygota</taxon>
        <taxon>Neoptera</taxon>
        <taxon>Paraneoptera</taxon>
        <taxon>Hemiptera</taxon>
        <taxon>Sternorrhyncha</taxon>
        <taxon>Aphidomorpha</taxon>
        <taxon>Aphidoidea</taxon>
        <taxon>Aphididae</taxon>
        <taxon>Macrosiphini</taxon>
        <taxon>Macrosiphum</taxon>
    </lineage>
</organism>
<name>A0AAV0WRL7_9HEMI</name>
<evidence type="ECO:0000313" key="2">
    <source>
        <dbReference type="Proteomes" id="UP001160148"/>
    </source>
</evidence>
<dbReference type="AlphaFoldDB" id="A0AAV0WRL7"/>
<evidence type="ECO:0000313" key="1">
    <source>
        <dbReference type="EMBL" id="CAI6358121.1"/>
    </source>
</evidence>
<comment type="caution">
    <text evidence="1">The sequence shown here is derived from an EMBL/GenBank/DDBJ whole genome shotgun (WGS) entry which is preliminary data.</text>
</comment>
<dbReference type="PANTHER" id="PTHR31511:SF12">
    <property type="entry name" value="RHO TERMINATION FACTOR N-TERMINAL DOMAIN-CONTAINING PROTEIN"/>
    <property type="match status" value="1"/>
</dbReference>
<dbReference type="PANTHER" id="PTHR31511">
    <property type="entry name" value="PROTEIN CBG23764"/>
    <property type="match status" value="1"/>
</dbReference>
<keyword evidence="2" id="KW-1185">Reference proteome</keyword>